<name>M0BMV3_9EURY</name>
<feature type="compositionally biased region" description="Acidic residues" evidence="1">
    <location>
        <begin position="380"/>
        <end position="391"/>
    </location>
</feature>
<protein>
    <recommendedName>
        <fullName evidence="5">DUF5305 domain-containing protein</fullName>
    </recommendedName>
</protein>
<keyword evidence="2" id="KW-0812">Transmembrane</keyword>
<dbReference type="STRING" id="1227490.C479_07136"/>
<evidence type="ECO:0000256" key="1">
    <source>
        <dbReference type="SAM" id="MobiDB-lite"/>
    </source>
</evidence>
<evidence type="ECO:0008006" key="5">
    <source>
        <dbReference type="Google" id="ProtNLM"/>
    </source>
</evidence>
<feature type="compositionally biased region" description="Low complexity" evidence="1">
    <location>
        <begin position="346"/>
        <end position="370"/>
    </location>
</feature>
<keyword evidence="4" id="KW-1185">Reference proteome</keyword>
<dbReference type="AlphaFoldDB" id="M0BMV3"/>
<dbReference type="Proteomes" id="UP000011560">
    <property type="component" value="Unassembled WGS sequence"/>
</dbReference>
<proteinExistence type="predicted"/>
<evidence type="ECO:0000313" key="3">
    <source>
        <dbReference type="EMBL" id="ELZ11618.1"/>
    </source>
</evidence>
<comment type="caution">
    <text evidence="3">The sequence shown here is derived from an EMBL/GenBank/DDBJ whole genome shotgun (WGS) entry which is preliminary data.</text>
</comment>
<keyword evidence="2" id="KW-1133">Transmembrane helix</keyword>
<dbReference type="PATRIC" id="fig|1227490.4.peg.1451"/>
<keyword evidence="2" id="KW-0472">Membrane</keyword>
<evidence type="ECO:0000313" key="4">
    <source>
        <dbReference type="Proteomes" id="UP000011560"/>
    </source>
</evidence>
<evidence type="ECO:0000256" key="2">
    <source>
        <dbReference type="SAM" id="Phobius"/>
    </source>
</evidence>
<sequence>MGTMIDNPRIDLLVARYGRTLLVALAVCGVVALALSGWAVASPETTTTTQQTGTDRVSTEVGTEAIVETGGLWPEGTVLEDEPVYLTNATETLTLTPQTAVPATDTSVYHDISLRYEAVRDGAVFWNETTQLSRQVPRVRDGVASSSVDVDVAAVRERMTEIEREVAGVGDVRVVAVVETEYDTGTTADAFTIETELVATERAFWLAQPVPSHEETHPQYALVTESEPRSTALVGLLAIVGTLSLGAAWGLDRRRPIDEKTARRAVHEHRYAEWISRGSIPMWIGDHHIALDTLEDVVDVAIDTSERVVHDRQRGLFAVVSDDVVYYYTDRGLWEETAWPNMNLEDTTGGAEDATGAPPAAPGSAPTDGPVGPAGAPTDIDPDDEDAWEQL</sequence>
<organism evidence="3 4">
    <name type="scientific">Halovivax asiaticus JCM 14624</name>
    <dbReference type="NCBI Taxonomy" id="1227490"/>
    <lineage>
        <taxon>Archaea</taxon>
        <taxon>Methanobacteriati</taxon>
        <taxon>Methanobacteriota</taxon>
        <taxon>Stenosarchaea group</taxon>
        <taxon>Halobacteria</taxon>
        <taxon>Halobacteriales</taxon>
        <taxon>Natrialbaceae</taxon>
        <taxon>Halovivax</taxon>
    </lineage>
</organism>
<reference evidence="3 4" key="1">
    <citation type="journal article" date="2014" name="PLoS Genet.">
        <title>Phylogenetically driven sequencing of extremely halophilic archaea reveals strategies for static and dynamic osmo-response.</title>
        <authorList>
            <person name="Becker E.A."/>
            <person name="Seitzer P.M."/>
            <person name="Tritt A."/>
            <person name="Larsen D."/>
            <person name="Krusor M."/>
            <person name="Yao A.I."/>
            <person name="Wu D."/>
            <person name="Madern D."/>
            <person name="Eisen J.A."/>
            <person name="Darling A.E."/>
            <person name="Facciotti M.T."/>
        </authorList>
    </citation>
    <scope>NUCLEOTIDE SEQUENCE [LARGE SCALE GENOMIC DNA]</scope>
    <source>
        <strain evidence="3 4">JCM 14624</strain>
    </source>
</reference>
<dbReference type="EMBL" id="AOIQ01000012">
    <property type="protein sequence ID" value="ELZ11618.1"/>
    <property type="molecule type" value="Genomic_DNA"/>
</dbReference>
<feature type="transmembrane region" description="Helical" evidence="2">
    <location>
        <begin position="21"/>
        <end position="41"/>
    </location>
</feature>
<accession>M0BMV3</accession>
<dbReference type="InterPro" id="IPR035185">
    <property type="entry name" value="DUF5305"/>
</dbReference>
<feature type="region of interest" description="Disordered" evidence="1">
    <location>
        <begin position="343"/>
        <end position="391"/>
    </location>
</feature>
<gene>
    <name evidence="3" type="ORF">C479_07136</name>
</gene>
<dbReference type="Pfam" id="PF17231">
    <property type="entry name" value="DUF5305"/>
    <property type="match status" value="1"/>
</dbReference>